<organism evidence="1 2">
    <name type="scientific">Parthenolecanium corni</name>
    <dbReference type="NCBI Taxonomy" id="536013"/>
    <lineage>
        <taxon>Eukaryota</taxon>
        <taxon>Metazoa</taxon>
        <taxon>Ecdysozoa</taxon>
        <taxon>Arthropoda</taxon>
        <taxon>Hexapoda</taxon>
        <taxon>Insecta</taxon>
        <taxon>Pterygota</taxon>
        <taxon>Neoptera</taxon>
        <taxon>Paraneoptera</taxon>
        <taxon>Hemiptera</taxon>
        <taxon>Sternorrhyncha</taxon>
        <taxon>Coccoidea</taxon>
        <taxon>Coccidae</taxon>
        <taxon>Parthenolecanium</taxon>
    </lineage>
</organism>
<reference evidence="1 2" key="1">
    <citation type="submission" date="2024-03" db="EMBL/GenBank/DDBJ databases">
        <title>Adaptation during the transition from Ophiocordyceps entomopathogen to insect associate is accompanied by gene loss and intensified selection.</title>
        <authorList>
            <person name="Ward C.M."/>
            <person name="Onetto C.A."/>
            <person name="Borneman A.R."/>
        </authorList>
    </citation>
    <scope>NUCLEOTIDE SEQUENCE [LARGE SCALE GENOMIC DNA]</scope>
    <source>
        <strain evidence="1">AWRI1</strain>
        <tissue evidence="1">Single Adult Female</tissue>
    </source>
</reference>
<dbReference type="SUPFAM" id="SSF55729">
    <property type="entry name" value="Acyl-CoA N-acyltransferases (Nat)"/>
    <property type="match status" value="1"/>
</dbReference>
<proteinExistence type="predicted"/>
<dbReference type="InterPro" id="IPR016181">
    <property type="entry name" value="Acyl_CoA_acyltransferase"/>
</dbReference>
<evidence type="ECO:0008006" key="3">
    <source>
        <dbReference type="Google" id="ProtNLM"/>
    </source>
</evidence>
<dbReference type="Proteomes" id="UP001367676">
    <property type="component" value="Unassembled WGS sequence"/>
</dbReference>
<evidence type="ECO:0000313" key="2">
    <source>
        <dbReference type="Proteomes" id="UP001367676"/>
    </source>
</evidence>
<dbReference type="PANTHER" id="PTHR20905:SF28">
    <property type="entry name" value="GH28833P-RELATED"/>
    <property type="match status" value="1"/>
</dbReference>
<sequence length="247" mass="28263">MNRNRIMNSSFQFKFNSHDDKFSYIILPIVRQNEALSVVTRAFYPYENVCKGLKLAENTKAVNELNELVKESIKDGISIVAVDNTTNEIIGVSINKIHRLLPAGETSFFEHFVKERCKEKESSIVMRFMIDCESTVDLFQHFKTDKLMEIMFLAVLPEYGQHGIGYELVKVDLELLAALHESFKGTDVAIALWTTNYSAKIGERLGFQVLSECFYDKIEYDGIKLSDIIDSQHKCSRVAGKKLDKKK</sequence>
<gene>
    <name evidence="1" type="ORF">V9T40_000570</name>
</gene>
<dbReference type="EMBL" id="JBBCAQ010000034">
    <property type="protein sequence ID" value="KAK7579941.1"/>
    <property type="molecule type" value="Genomic_DNA"/>
</dbReference>
<dbReference type="AlphaFoldDB" id="A0AAN9Y0I4"/>
<name>A0AAN9Y0I4_9HEMI</name>
<keyword evidence="2" id="KW-1185">Reference proteome</keyword>
<evidence type="ECO:0000313" key="1">
    <source>
        <dbReference type="EMBL" id="KAK7579941.1"/>
    </source>
</evidence>
<dbReference type="Gene3D" id="3.40.630.30">
    <property type="match status" value="1"/>
</dbReference>
<protein>
    <recommendedName>
        <fullName evidence="3">N-acetyltransferase domain-containing protein</fullName>
    </recommendedName>
</protein>
<dbReference type="PANTHER" id="PTHR20905">
    <property type="entry name" value="N-ACETYLTRANSFERASE-RELATED"/>
    <property type="match status" value="1"/>
</dbReference>
<comment type="caution">
    <text evidence="1">The sequence shown here is derived from an EMBL/GenBank/DDBJ whole genome shotgun (WGS) entry which is preliminary data.</text>
</comment>
<dbReference type="GO" id="GO:0008080">
    <property type="term" value="F:N-acetyltransferase activity"/>
    <property type="evidence" value="ECO:0007669"/>
    <property type="project" value="TreeGrafter"/>
</dbReference>
<accession>A0AAN9Y0I4</accession>